<keyword evidence="7 9" id="KW-1133">Transmembrane helix</keyword>
<dbReference type="InterPro" id="IPR001036">
    <property type="entry name" value="Acrflvin-R"/>
</dbReference>
<feature type="transmembrane region" description="Helical" evidence="9">
    <location>
        <begin position="922"/>
        <end position="947"/>
    </location>
</feature>
<feature type="transmembrane region" description="Helical" evidence="9">
    <location>
        <begin position="342"/>
        <end position="361"/>
    </location>
</feature>
<dbReference type="EMBL" id="BLVP01000008">
    <property type="protein sequence ID" value="GFM37147.1"/>
    <property type="molecule type" value="Genomic_DNA"/>
</dbReference>
<keyword evidence="3" id="KW-0813">Transport</keyword>
<feature type="transmembrane region" description="Helical" evidence="9">
    <location>
        <begin position="395"/>
        <end position="415"/>
    </location>
</feature>
<keyword evidence="6 9" id="KW-0812">Transmembrane</keyword>
<keyword evidence="4" id="KW-1003">Cell membrane</keyword>
<dbReference type="SUPFAM" id="SSF82866">
    <property type="entry name" value="Multidrug efflux transporter AcrB transmembrane domain"/>
    <property type="match status" value="2"/>
</dbReference>
<proteinExistence type="inferred from homology"/>
<keyword evidence="8 9" id="KW-0472">Membrane</keyword>
<evidence type="ECO:0000256" key="5">
    <source>
        <dbReference type="ARBA" id="ARBA00022519"/>
    </source>
</evidence>
<evidence type="ECO:0000256" key="4">
    <source>
        <dbReference type="ARBA" id="ARBA00022475"/>
    </source>
</evidence>
<organism evidence="10 11">
    <name type="scientific">Desulfovibrio psychrotolerans</name>
    <dbReference type="NCBI Taxonomy" id="415242"/>
    <lineage>
        <taxon>Bacteria</taxon>
        <taxon>Pseudomonadati</taxon>
        <taxon>Thermodesulfobacteriota</taxon>
        <taxon>Desulfovibrionia</taxon>
        <taxon>Desulfovibrionales</taxon>
        <taxon>Desulfovibrionaceae</taxon>
        <taxon>Desulfovibrio</taxon>
    </lineage>
</organism>
<sequence length="1058" mass="113755">MFSRFFITRPVFATVVSLIIVLAGLLSMRILPVAEFPEIVPPEVSVSATYSGASAEVIAQTVAAPLEQKINGVENMLYMRSVNSGDGTLSLTVTFEVGSDADQNTINVNNRVQAALASLPAEVRAMGVTVSKKSSSLLQVVMLTSDDGRYDPVYMSNYALVNIIDELKRLPGVGDAAVFGAQDYSMRVWLRPDRLAQLELTPADIAAAIEEQNAQFAAGAIGRNPLPEPVELSYTLTTQGRMTDVEQFGNIILRANQDGTILRLKDVARLELGAQSYSLKAKRSGLPAVAMGIYLSPGANALEVGDRVVAKMQELQGRFPDGITYSIPYDTTTFVRISVEEVTHTLFEAFILVFAIIFLFLQNWRATIIPCLAVPVSVIGTFAGMYLLGFSINTLTLFGLVLAIGIVVDDAIVVIENVERIMTTEHLPPMEATIKAMNEVSGAVVAIVLVLCSVFIPVAFMGGLAGEMYKQFAVTIAVSVIISGIVALTLTPALCALLLKPGHPTPIAPLQAFNRFFDRLTDRYTAGVRLLLRRSSLALALFGVIIACTWSLFQTVPSQLVPNEDKGNLIAVAMLPDGASLSRTEATMKQLDDITGSIPAVRDTISLTGLDLISGTNKSNVGTSFVTLKPWSERKGEGDSSFDIVKQVFGRGMGILDGFIIAFNMPPISGMSNTGGFEGYLQSRGGGSLEELGRQTDALVAAAAGRPELGRVSTTYSTRSPQLDVQLDREKAKAMGVPVSRVFQTMQATFGTMYVNDFNKLGRTFRVQVQSEGEYRSKPDDLSKVFVRSDTGEMVPLLALVTVRQTTGPEVVERFNVFPAAKLVGEPAPGYSSGQALAAMQELVRDNLPDDYVLAWTGSAYQEQATGGTSFMVFVLGLLMVFLILAAQYESWSLPLSVILVVPFALFGAISANWMRGLSNDVYFQIALITLIGLASKNAILIVEFAVQLHRAGKSYMEAAAEAARLRFRPIIMTSLAFILGVVPLAISSGAGANSRHSIGTSVIGGMLAATFIATFFIPAFFRGVSLLTSGKARHEEKGRIAEEAALPAPAHNDEHHA</sequence>
<keyword evidence="11" id="KW-1185">Reference proteome</keyword>
<dbReference type="PANTHER" id="PTHR32063">
    <property type="match status" value="1"/>
</dbReference>
<gene>
    <name evidence="10" type="ORF">DSM19430T_18310</name>
</gene>
<dbReference type="Gene3D" id="3.30.2090.10">
    <property type="entry name" value="Multidrug efflux transporter AcrB TolC docking domain, DN and DC subdomains"/>
    <property type="match status" value="2"/>
</dbReference>
<comment type="similarity">
    <text evidence="2">Belongs to the resistance-nodulation-cell division (RND) (TC 2.A.6) family.</text>
</comment>
<dbReference type="GO" id="GO:0042910">
    <property type="term" value="F:xenobiotic transmembrane transporter activity"/>
    <property type="evidence" value="ECO:0007669"/>
    <property type="project" value="TreeGrafter"/>
</dbReference>
<dbReference type="FunFam" id="1.20.1640.10:FF:000001">
    <property type="entry name" value="Efflux pump membrane transporter"/>
    <property type="match status" value="1"/>
</dbReference>
<dbReference type="AlphaFoldDB" id="A0A7J0BTU6"/>
<evidence type="ECO:0000313" key="11">
    <source>
        <dbReference type="Proteomes" id="UP000503820"/>
    </source>
</evidence>
<dbReference type="SUPFAM" id="SSF82714">
    <property type="entry name" value="Multidrug efflux transporter AcrB TolC docking domain, DN and DC subdomains"/>
    <property type="match status" value="2"/>
</dbReference>
<dbReference type="Gene3D" id="3.30.70.1440">
    <property type="entry name" value="Multidrug efflux transporter AcrB pore domain"/>
    <property type="match status" value="1"/>
</dbReference>
<dbReference type="GO" id="GO:0009636">
    <property type="term" value="P:response to toxic substance"/>
    <property type="evidence" value="ECO:0007669"/>
    <property type="project" value="UniProtKB-ARBA"/>
</dbReference>
<feature type="transmembrane region" description="Helical" evidence="9">
    <location>
        <begin position="436"/>
        <end position="460"/>
    </location>
</feature>
<feature type="transmembrane region" description="Helical" evidence="9">
    <location>
        <begin position="999"/>
        <end position="1022"/>
    </location>
</feature>
<dbReference type="PANTHER" id="PTHR32063:SF24">
    <property type="entry name" value="CATION EFFLUX SYSTEM (ACRB_ACRD_ACRF FAMILY)"/>
    <property type="match status" value="1"/>
</dbReference>
<evidence type="ECO:0000256" key="6">
    <source>
        <dbReference type="ARBA" id="ARBA00022692"/>
    </source>
</evidence>
<dbReference type="Proteomes" id="UP000503820">
    <property type="component" value="Unassembled WGS sequence"/>
</dbReference>
<evidence type="ECO:0000256" key="3">
    <source>
        <dbReference type="ARBA" id="ARBA00022448"/>
    </source>
</evidence>
<comment type="subcellular location">
    <subcellularLocation>
        <location evidence="1">Cell inner membrane</location>
        <topology evidence="1">Multi-pass membrane protein</topology>
    </subcellularLocation>
</comment>
<comment type="caution">
    <text evidence="10">The sequence shown here is derived from an EMBL/GenBank/DDBJ whole genome shotgun (WGS) entry which is preliminary data.</text>
</comment>
<feature type="transmembrane region" description="Helical" evidence="9">
    <location>
        <begin position="968"/>
        <end position="987"/>
    </location>
</feature>
<reference evidence="10 11" key="1">
    <citation type="submission" date="2020-05" db="EMBL/GenBank/DDBJ databases">
        <title>Draft genome sequence of Desulfovibrio psychrotolerans JS1T.</title>
        <authorList>
            <person name="Ueno A."/>
            <person name="Tamazawa S."/>
            <person name="Tamamura S."/>
            <person name="Murakami T."/>
            <person name="Kiyama T."/>
            <person name="Inomata H."/>
            <person name="Amano Y."/>
            <person name="Miyakawa K."/>
            <person name="Tamaki H."/>
            <person name="Naganuma T."/>
            <person name="Kaneko K."/>
        </authorList>
    </citation>
    <scope>NUCLEOTIDE SEQUENCE [LARGE SCALE GENOMIC DNA]</scope>
    <source>
        <strain evidence="10 11">JS1</strain>
    </source>
</reference>
<dbReference type="Gene3D" id="1.20.1640.10">
    <property type="entry name" value="Multidrug efflux transporter AcrB transmembrane domain"/>
    <property type="match status" value="2"/>
</dbReference>
<evidence type="ECO:0000256" key="8">
    <source>
        <dbReference type="ARBA" id="ARBA00023136"/>
    </source>
</evidence>
<keyword evidence="5" id="KW-0997">Cell inner membrane</keyword>
<feature type="transmembrane region" description="Helical" evidence="9">
    <location>
        <begin position="472"/>
        <end position="499"/>
    </location>
</feature>
<dbReference type="InterPro" id="IPR004764">
    <property type="entry name" value="MdtF-like"/>
</dbReference>
<evidence type="ECO:0000256" key="7">
    <source>
        <dbReference type="ARBA" id="ARBA00022989"/>
    </source>
</evidence>
<name>A0A7J0BTU6_9BACT</name>
<dbReference type="Gene3D" id="3.30.70.1430">
    <property type="entry name" value="Multidrug efflux transporter AcrB pore domain"/>
    <property type="match status" value="2"/>
</dbReference>
<evidence type="ECO:0000256" key="1">
    <source>
        <dbReference type="ARBA" id="ARBA00004429"/>
    </source>
</evidence>
<feature type="transmembrane region" description="Helical" evidence="9">
    <location>
        <begin position="894"/>
        <end position="916"/>
    </location>
</feature>
<feature type="transmembrane region" description="Helical" evidence="9">
    <location>
        <begin position="368"/>
        <end position="389"/>
    </location>
</feature>
<feature type="transmembrane region" description="Helical" evidence="9">
    <location>
        <begin position="869"/>
        <end position="887"/>
    </location>
</feature>
<feature type="transmembrane region" description="Helical" evidence="9">
    <location>
        <begin position="536"/>
        <end position="553"/>
    </location>
</feature>
<accession>A0A7J0BTU6</accession>
<dbReference type="FunFam" id="3.30.70.1430:FF:000001">
    <property type="entry name" value="Efflux pump membrane transporter"/>
    <property type="match status" value="1"/>
</dbReference>
<dbReference type="SUPFAM" id="SSF82693">
    <property type="entry name" value="Multidrug efflux transporter AcrB pore domain, PN1, PN2, PC1 and PC2 subdomains"/>
    <property type="match status" value="4"/>
</dbReference>
<evidence type="ECO:0000313" key="10">
    <source>
        <dbReference type="EMBL" id="GFM37147.1"/>
    </source>
</evidence>
<evidence type="ECO:0000256" key="9">
    <source>
        <dbReference type="SAM" id="Phobius"/>
    </source>
</evidence>
<dbReference type="InterPro" id="IPR027463">
    <property type="entry name" value="AcrB_DN_DC_subdom"/>
</dbReference>
<dbReference type="GO" id="GO:0015562">
    <property type="term" value="F:efflux transmembrane transporter activity"/>
    <property type="evidence" value="ECO:0007669"/>
    <property type="project" value="InterPro"/>
</dbReference>
<dbReference type="NCBIfam" id="NF000282">
    <property type="entry name" value="RND_permease_1"/>
    <property type="match status" value="1"/>
</dbReference>
<dbReference type="GO" id="GO:0005886">
    <property type="term" value="C:plasma membrane"/>
    <property type="evidence" value="ECO:0007669"/>
    <property type="project" value="UniProtKB-SubCell"/>
</dbReference>
<dbReference type="RefSeq" id="WP_174409785.1">
    <property type="nucleotide sequence ID" value="NZ_BLVP01000008.1"/>
</dbReference>
<dbReference type="Gene3D" id="3.30.70.1320">
    <property type="entry name" value="Multidrug efflux transporter AcrB pore domain like"/>
    <property type="match status" value="1"/>
</dbReference>
<dbReference type="NCBIfam" id="TIGR00915">
    <property type="entry name" value="2A0602"/>
    <property type="match status" value="1"/>
</dbReference>
<evidence type="ECO:0000256" key="2">
    <source>
        <dbReference type="ARBA" id="ARBA00010942"/>
    </source>
</evidence>
<protein>
    <submittedName>
        <fullName evidence="10">Multidrug efflux RND transporter permease subunit</fullName>
    </submittedName>
</protein>
<dbReference type="Pfam" id="PF00873">
    <property type="entry name" value="ACR_tran"/>
    <property type="match status" value="1"/>
</dbReference>
<dbReference type="PRINTS" id="PR00702">
    <property type="entry name" value="ACRIFLAVINRP"/>
</dbReference>